<evidence type="ECO:0000259" key="3">
    <source>
        <dbReference type="Pfam" id="PF21788"/>
    </source>
</evidence>
<organism evidence="4 5">
    <name type="scientific">Scomber scombrus</name>
    <name type="common">Atlantic mackerel</name>
    <name type="synonym">Scomber vernalis</name>
    <dbReference type="NCBI Taxonomy" id="13677"/>
    <lineage>
        <taxon>Eukaryota</taxon>
        <taxon>Metazoa</taxon>
        <taxon>Chordata</taxon>
        <taxon>Craniata</taxon>
        <taxon>Vertebrata</taxon>
        <taxon>Euteleostomi</taxon>
        <taxon>Actinopterygii</taxon>
        <taxon>Neopterygii</taxon>
        <taxon>Teleostei</taxon>
        <taxon>Neoteleostei</taxon>
        <taxon>Acanthomorphata</taxon>
        <taxon>Pelagiaria</taxon>
        <taxon>Scombriformes</taxon>
        <taxon>Scombridae</taxon>
        <taxon>Scomber</taxon>
    </lineage>
</organism>
<name>A0AAV1QEL5_SCOSC</name>
<dbReference type="InterPro" id="IPR048366">
    <property type="entry name" value="TNP-like_GBD"/>
</dbReference>
<dbReference type="Proteomes" id="UP001314229">
    <property type="component" value="Unassembled WGS sequence"/>
</dbReference>
<feature type="domain" description="Transposable element P transposase-like RNase H" evidence="2">
    <location>
        <begin position="115"/>
        <end position="193"/>
    </location>
</feature>
<feature type="domain" description="Transposable element P transposase-like GTP-binding insertion" evidence="3">
    <location>
        <begin position="194"/>
        <end position="279"/>
    </location>
</feature>
<accession>A0AAV1QEL5</accession>
<gene>
    <name evidence="4" type="ORF">FSCOSCO3_A031602</name>
</gene>
<evidence type="ECO:0000259" key="2">
    <source>
        <dbReference type="Pfam" id="PF21787"/>
    </source>
</evidence>
<reference evidence="4 5" key="1">
    <citation type="submission" date="2024-01" db="EMBL/GenBank/DDBJ databases">
        <authorList>
            <person name="Alioto T."/>
            <person name="Alioto T."/>
            <person name="Gomez Garrido J."/>
        </authorList>
    </citation>
    <scope>NUCLEOTIDE SEQUENCE [LARGE SCALE GENOMIC DNA]</scope>
</reference>
<evidence type="ECO:0008006" key="6">
    <source>
        <dbReference type="Google" id="ProtNLM"/>
    </source>
</evidence>
<dbReference type="InterPro" id="IPR048365">
    <property type="entry name" value="TNP-like_RNaseH_N"/>
</dbReference>
<dbReference type="Pfam" id="PF21787">
    <property type="entry name" value="TNP-like_RNaseH_N"/>
    <property type="match status" value="1"/>
</dbReference>
<dbReference type="EMBL" id="CAWUFR010000903">
    <property type="protein sequence ID" value="CAK6981835.1"/>
    <property type="molecule type" value="Genomic_DNA"/>
</dbReference>
<comment type="caution">
    <text evidence="4">The sequence shown here is derived from an EMBL/GenBank/DDBJ whole genome shotgun (WGS) entry which is preliminary data.</text>
</comment>
<keyword evidence="1" id="KW-0175">Coiled coil</keyword>
<protein>
    <recommendedName>
        <fullName evidence="6">DDE Tnp4 domain-containing protein</fullName>
    </recommendedName>
</protein>
<sequence>MSEAALSSLSPAPLINSSSSSWVITACAVLHNICLGVGDIMPLEDELKDAMPEDEEVENGLEGVSGAPWRDRLSAEVSALEEARLNEALARVESLEQEKKNAMAREKSAKTTGKKNLINEELEERLEFYSDMGDGNSKTDVATEALVFMVVAIQGHWKAPIAYYLMNSLSPETQRFLLSHALEELHARGIRVAYSPIATTTGQINWRYINYLNDVQKKDGLHAANKITDKNFYFENHKMRVSLAAQTLSRSVSVGLRTMKDLGYSQFKDSEATAEFIEVLVCHRFYHQHRHVNSDDS</sequence>
<keyword evidence="5" id="KW-1185">Reference proteome</keyword>
<evidence type="ECO:0000256" key="1">
    <source>
        <dbReference type="SAM" id="Coils"/>
    </source>
</evidence>
<dbReference type="AlphaFoldDB" id="A0AAV1QEL5"/>
<dbReference type="Pfam" id="PF21788">
    <property type="entry name" value="TNP-like_GBD"/>
    <property type="match status" value="1"/>
</dbReference>
<evidence type="ECO:0000313" key="4">
    <source>
        <dbReference type="EMBL" id="CAK6981835.1"/>
    </source>
</evidence>
<evidence type="ECO:0000313" key="5">
    <source>
        <dbReference type="Proteomes" id="UP001314229"/>
    </source>
</evidence>
<proteinExistence type="predicted"/>
<feature type="coiled-coil region" evidence="1">
    <location>
        <begin position="78"/>
        <end position="112"/>
    </location>
</feature>